<dbReference type="WBParaSite" id="SCUD_0001065301-mRNA-1">
    <property type="protein sequence ID" value="SCUD_0001065301-mRNA-1"/>
    <property type="gene ID" value="SCUD_0001065301"/>
</dbReference>
<feature type="compositionally biased region" description="Basic and acidic residues" evidence="1">
    <location>
        <begin position="178"/>
        <end position="195"/>
    </location>
</feature>
<evidence type="ECO:0000313" key="2">
    <source>
        <dbReference type="EMBL" id="VDP40919.1"/>
    </source>
</evidence>
<evidence type="ECO:0000313" key="3">
    <source>
        <dbReference type="Proteomes" id="UP000279833"/>
    </source>
</evidence>
<organism evidence="4">
    <name type="scientific">Schistosoma curassoni</name>
    <dbReference type="NCBI Taxonomy" id="6186"/>
    <lineage>
        <taxon>Eukaryota</taxon>
        <taxon>Metazoa</taxon>
        <taxon>Spiralia</taxon>
        <taxon>Lophotrochozoa</taxon>
        <taxon>Platyhelminthes</taxon>
        <taxon>Trematoda</taxon>
        <taxon>Digenea</taxon>
        <taxon>Strigeidida</taxon>
        <taxon>Schistosomatoidea</taxon>
        <taxon>Schistosomatidae</taxon>
        <taxon>Schistosoma</taxon>
    </lineage>
</organism>
<feature type="region of interest" description="Disordered" evidence="1">
    <location>
        <begin position="152"/>
        <end position="233"/>
    </location>
</feature>
<evidence type="ECO:0000256" key="1">
    <source>
        <dbReference type="SAM" id="MobiDB-lite"/>
    </source>
</evidence>
<proteinExistence type="predicted"/>
<gene>
    <name evidence="2" type="ORF">SCUD_LOCUS10653</name>
</gene>
<dbReference type="Proteomes" id="UP000279833">
    <property type="component" value="Unassembled WGS sequence"/>
</dbReference>
<dbReference type="AlphaFoldDB" id="A0A183K6M8"/>
<sequence>MGYNKHNHKKWISMGTMNKIQERKNKKITINNSRTSAEKVKAQAEYTEVNKQVENNIRVIKRKFVEQLATIVENASREGNVRQLYDITKKLAGKHSKPDRLVKDKDLLNRSDPLSPPYIEVAHKYCPIDVTPPTTDEIRMVIRRINSWKAVGPGNIPPEALKSDVEEDSGERTNATDGLERKIPHQDSKERRSEQMWELQRNHTTVSNRKRFRQTSETQNSCQATTNSESSIQTSRQFGCTELKLSGLLQPSSSKRYRHL</sequence>
<dbReference type="EMBL" id="UZAK01033911">
    <property type="protein sequence ID" value="VDP40919.1"/>
    <property type="molecule type" value="Genomic_DNA"/>
</dbReference>
<accession>A0A183K6M8</accession>
<evidence type="ECO:0000313" key="4">
    <source>
        <dbReference type="WBParaSite" id="SCUD_0001065301-mRNA-1"/>
    </source>
</evidence>
<keyword evidence="3" id="KW-1185">Reference proteome</keyword>
<reference evidence="4" key="1">
    <citation type="submission" date="2016-06" db="UniProtKB">
        <authorList>
            <consortium name="WormBaseParasite"/>
        </authorList>
    </citation>
    <scope>IDENTIFICATION</scope>
</reference>
<reference evidence="2 3" key="2">
    <citation type="submission" date="2018-11" db="EMBL/GenBank/DDBJ databases">
        <authorList>
            <consortium name="Pathogen Informatics"/>
        </authorList>
    </citation>
    <scope>NUCLEOTIDE SEQUENCE [LARGE SCALE GENOMIC DNA]</scope>
    <source>
        <strain evidence="2">Dakar</strain>
        <strain evidence="3">Dakar, Senegal</strain>
    </source>
</reference>
<name>A0A183K6M8_9TREM</name>
<feature type="compositionally biased region" description="Polar residues" evidence="1">
    <location>
        <begin position="215"/>
        <end position="233"/>
    </location>
</feature>
<protein>
    <submittedName>
        <fullName evidence="4">CID domain-containing protein</fullName>
    </submittedName>
</protein>